<gene>
    <name evidence="9" type="ORF">DCF19_20900</name>
</gene>
<reference evidence="9 10" key="2">
    <citation type="submission" date="2018-06" db="EMBL/GenBank/DDBJ databases">
        <title>Metagenomic assembly of (sub)arctic Cyanobacteria and their associated microbiome from non-axenic cultures.</title>
        <authorList>
            <person name="Baurain D."/>
        </authorList>
    </citation>
    <scope>NUCLEOTIDE SEQUENCE [LARGE SCALE GENOMIC DNA]</scope>
    <source>
        <strain evidence="9">ULC066bin1</strain>
    </source>
</reference>
<evidence type="ECO:0000256" key="7">
    <source>
        <dbReference type="SAM" id="Phobius"/>
    </source>
</evidence>
<feature type="transmembrane region" description="Helical" evidence="7">
    <location>
        <begin position="277"/>
        <end position="295"/>
    </location>
</feature>
<accession>A0A2W4XZK9</accession>
<dbReference type="AlphaFoldDB" id="A0A2W4XZK9"/>
<feature type="transmembrane region" description="Helical" evidence="7">
    <location>
        <begin position="243"/>
        <end position="265"/>
    </location>
</feature>
<dbReference type="InterPro" id="IPR000620">
    <property type="entry name" value="EamA_dom"/>
</dbReference>
<dbReference type="Proteomes" id="UP000249467">
    <property type="component" value="Unassembled WGS sequence"/>
</dbReference>
<feature type="transmembrane region" description="Helical" evidence="7">
    <location>
        <begin position="93"/>
        <end position="114"/>
    </location>
</feature>
<dbReference type="PANTHER" id="PTHR32322:SF18">
    <property type="entry name" value="S-ADENOSYLMETHIONINE_S-ADENOSYLHOMOCYSTEINE TRANSPORTER"/>
    <property type="match status" value="1"/>
</dbReference>
<evidence type="ECO:0000256" key="1">
    <source>
        <dbReference type="ARBA" id="ARBA00004651"/>
    </source>
</evidence>
<reference evidence="9 10" key="1">
    <citation type="submission" date="2018-04" db="EMBL/GenBank/DDBJ databases">
        <authorList>
            <person name="Go L.Y."/>
            <person name="Mitchell J.A."/>
        </authorList>
    </citation>
    <scope>NUCLEOTIDE SEQUENCE [LARGE SCALE GENOMIC DNA]</scope>
    <source>
        <strain evidence="9">ULC066bin1</strain>
    </source>
</reference>
<dbReference type="EMBL" id="QBML01000038">
    <property type="protein sequence ID" value="PZO36668.1"/>
    <property type="molecule type" value="Genomic_DNA"/>
</dbReference>
<keyword evidence="6 7" id="KW-0472">Membrane</keyword>
<sequence>MTFTNNLQKILNQTPSSVYLVFAVLIFASSNSLTRKIVEIGNYNSIDGRNPISLCNVLFIGNICAFGLMLLIFHKDWTLNNLKALTRKDWISLTVIGILSGAIAPALIFTALGQTNVTNIVLIGRIEPIFTLVLSVWLLKSKVNSWTILGSLTSFAGAVTTAFLTNSPQQMTMLGFQLGTGEILVAIAAVIVSISTVMNKLQLRSIPLGIITIYRNVLGTLIFFILANFLYGAKHFADVLSPFLWQWMLIYAAIIVVAGQICWLMAVKKATSTELNLASLFNPIIAIFMAYLILGEVPTSAQYWGGCLLLIGVVLSYIGNLYQSKTNQKLSKPNLREAMEMNIGFRGI</sequence>
<evidence type="ECO:0000313" key="10">
    <source>
        <dbReference type="Proteomes" id="UP000249467"/>
    </source>
</evidence>
<name>A0A2W4XZK9_9CYAN</name>
<comment type="caution">
    <text evidence="9">The sequence shown here is derived from an EMBL/GenBank/DDBJ whole genome shotgun (WGS) entry which is preliminary data.</text>
</comment>
<evidence type="ECO:0000256" key="2">
    <source>
        <dbReference type="ARBA" id="ARBA00007362"/>
    </source>
</evidence>
<evidence type="ECO:0000256" key="4">
    <source>
        <dbReference type="ARBA" id="ARBA00022692"/>
    </source>
</evidence>
<dbReference type="SUPFAM" id="SSF103481">
    <property type="entry name" value="Multidrug resistance efflux transporter EmrE"/>
    <property type="match status" value="2"/>
</dbReference>
<feature type="transmembrane region" description="Helical" evidence="7">
    <location>
        <begin position="301"/>
        <end position="322"/>
    </location>
</feature>
<feature type="transmembrane region" description="Helical" evidence="7">
    <location>
        <begin position="120"/>
        <end position="139"/>
    </location>
</feature>
<feature type="transmembrane region" description="Helical" evidence="7">
    <location>
        <begin position="213"/>
        <end position="231"/>
    </location>
</feature>
<feature type="transmembrane region" description="Helical" evidence="7">
    <location>
        <begin position="183"/>
        <end position="201"/>
    </location>
</feature>
<organism evidence="9 10">
    <name type="scientific">Pseudanabaena frigida</name>
    <dbReference type="NCBI Taxonomy" id="945775"/>
    <lineage>
        <taxon>Bacteria</taxon>
        <taxon>Bacillati</taxon>
        <taxon>Cyanobacteriota</taxon>
        <taxon>Cyanophyceae</taxon>
        <taxon>Pseudanabaenales</taxon>
        <taxon>Pseudanabaenaceae</taxon>
        <taxon>Pseudanabaena</taxon>
    </lineage>
</organism>
<dbReference type="PANTHER" id="PTHR32322">
    <property type="entry name" value="INNER MEMBRANE TRANSPORTER"/>
    <property type="match status" value="1"/>
</dbReference>
<feature type="domain" description="EamA" evidence="8">
    <location>
        <begin position="51"/>
        <end position="160"/>
    </location>
</feature>
<dbReference type="Pfam" id="PF00892">
    <property type="entry name" value="EamA"/>
    <property type="match status" value="2"/>
</dbReference>
<feature type="transmembrane region" description="Helical" evidence="7">
    <location>
        <begin position="50"/>
        <end position="73"/>
    </location>
</feature>
<comment type="similarity">
    <text evidence="2">Belongs to the EamA transporter family.</text>
</comment>
<dbReference type="InterPro" id="IPR037185">
    <property type="entry name" value="EmrE-like"/>
</dbReference>
<dbReference type="InterPro" id="IPR050638">
    <property type="entry name" value="AA-Vitamin_Transporters"/>
</dbReference>
<evidence type="ECO:0000313" key="9">
    <source>
        <dbReference type="EMBL" id="PZO36668.1"/>
    </source>
</evidence>
<comment type="subcellular location">
    <subcellularLocation>
        <location evidence="1">Cell membrane</location>
        <topology evidence="1">Multi-pass membrane protein</topology>
    </subcellularLocation>
</comment>
<dbReference type="GO" id="GO:0005886">
    <property type="term" value="C:plasma membrane"/>
    <property type="evidence" value="ECO:0007669"/>
    <property type="project" value="UniProtKB-SubCell"/>
</dbReference>
<keyword evidence="5 7" id="KW-1133">Transmembrane helix</keyword>
<evidence type="ECO:0000256" key="3">
    <source>
        <dbReference type="ARBA" id="ARBA00022475"/>
    </source>
</evidence>
<protein>
    <submittedName>
        <fullName evidence="9">EamA family transporter</fullName>
    </submittedName>
</protein>
<feature type="transmembrane region" description="Helical" evidence="7">
    <location>
        <begin position="18"/>
        <end position="38"/>
    </location>
</feature>
<proteinExistence type="inferred from homology"/>
<keyword evidence="4 7" id="KW-0812">Transmembrane</keyword>
<evidence type="ECO:0000256" key="5">
    <source>
        <dbReference type="ARBA" id="ARBA00022989"/>
    </source>
</evidence>
<feature type="domain" description="EamA" evidence="8">
    <location>
        <begin position="180"/>
        <end position="317"/>
    </location>
</feature>
<evidence type="ECO:0000256" key="6">
    <source>
        <dbReference type="ARBA" id="ARBA00023136"/>
    </source>
</evidence>
<keyword evidence="3" id="KW-1003">Cell membrane</keyword>
<evidence type="ECO:0000259" key="8">
    <source>
        <dbReference type="Pfam" id="PF00892"/>
    </source>
</evidence>